<accession>A0A1G2HKS2</accession>
<sequence length="124" mass="14708">MKKDRDYIMFLEDIFESAKNIEEYTRGFSEIKFCSNEQVNDAVMRRFEIIGEATKHIPVKIKRKYPKIAWKKMAGMRNVLIHEYFGVNKDKLWKTIKEDVPDLKNKVAKILKEIDKGNKAKKLI</sequence>
<dbReference type="PANTHER" id="PTHR34139:SF1">
    <property type="entry name" value="RNASE MJ1380-RELATED"/>
    <property type="match status" value="1"/>
</dbReference>
<reference evidence="7 8" key="1">
    <citation type="journal article" date="2016" name="Nat. Commun.">
        <title>Thousands of microbial genomes shed light on interconnected biogeochemical processes in an aquifer system.</title>
        <authorList>
            <person name="Anantharaman K."/>
            <person name="Brown C.T."/>
            <person name="Hug L.A."/>
            <person name="Sharon I."/>
            <person name="Castelle C.J."/>
            <person name="Probst A.J."/>
            <person name="Thomas B.C."/>
            <person name="Singh A."/>
            <person name="Wilkins M.J."/>
            <person name="Karaoz U."/>
            <person name="Brodie E.L."/>
            <person name="Williams K.H."/>
            <person name="Hubbard S.S."/>
            <person name="Banfield J.F."/>
        </authorList>
    </citation>
    <scope>NUCLEOTIDE SEQUENCE [LARGE SCALE GENOMIC DNA]</scope>
</reference>
<evidence type="ECO:0000256" key="2">
    <source>
        <dbReference type="ARBA" id="ARBA00022649"/>
    </source>
</evidence>
<dbReference type="GO" id="GO:0000166">
    <property type="term" value="F:nucleotide binding"/>
    <property type="evidence" value="ECO:0007669"/>
    <property type="project" value="UniProtKB-KW"/>
</dbReference>
<name>A0A1G2HKS2_9BACT</name>
<evidence type="ECO:0000256" key="3">
    <source>
        <dbReference type="ARBA" id="ARBA00022722"/>
    </source>
</evidence>
<proteinExistence type="inferred from homology"/>
<dbReference type="GO" id="GO:0110001">
    <property type="term" value="C:toxin-antitoxin complex"/>
    <property type="evidence" value="ECO:0007669"/>
    <property type="project" value="InterPro"/>
</dbReference>
<comment type="similarity">
    <text evidence="6">Belongs to the HepT RNase toxin family.</text>
</comment>
<dbReference type="Proteomes" id="UP000177190">
    <property type="component" value="Unassembled WGS sequence"/>
</dbReference>
<evidence type="ECO:0000313" key="8">
    <source>
        <dbReference type="Proteomes" id="UP000177190"/>
    </source>
</evidence>
<dbReference type="STRING" id="1802200.A2812_02345"/>
<dbReference type="PANTHER" id="PTHR34139">
    <property type="entry name" value="UPF0331 PROTEIN MJ0127"/>
    <property type="match status" value="1"/>
</dbReference>
<dbReference type="InterPro" id="IPR008201">
    <property type="entry name" value="HepT-like"/>
</dbReference>
<gene>
    <name evidence="7" type="ORF">A2812_02345</name>
</gene>
<dbReference type="Gene3D" id="1.20.120.580">
    <property type="entry name" value="bsu32300-like"/>
    <property type="match status" value="1"/>
</dbReference>
<evidence type="ECO:0000256" key="6">
    <source>
        <dbReference type="ARBA" id="ARBA00024207"/>
    </source>
</evidence>
<evidence type="ECO:0000313" key="7">
    <source>
        <dbReference type="EMBL" id="OGZ63124.1"/>
    </source>
</evidence>
<dbReference type="EMBL" id="MHOM01000042">
    <property type="protein sequence ID" value="OGZ63124.1"/>
    <property type="molecule type" value="Genomic_DNA"/>
</dbReference>
<evidence type="ECO:0000256" key="5">
    <source>
        <dbReference type="ARBA" id="ARBA00022801"/>
    </source>
</evidence>
<organism evidence="7 8">
    <name type="scientific">Candidatus Staskawiczbacteria bacterium RIFCSPHIGHO2_01_FULL_36_16</name>
    <dbReference type="NCBI Taxonomy" id="1802200"/>
    <lineage>
        <taxon>Bacteria</taxon>
        <taxon>Candidatus Staskawicziibacteriota</taxon>
    </lineage>
</organism>
<keyword evidence="1" id="KW-0597">Phosphoprotein</keyword>
<protein>
    <recommendedName>
        <fullName evidence="9">DUF86 domain-containing protein</fullName>
    </recommendedName>
</protein>
<dbReference type="InterPro" id="IPR051813">
    <property type="entry name" value="HepT_RNase_toxin"/>
</dbReference>
<keyword evidence="5" id="KW-0378">Hydrolase</keyword>
<comment type="caution">
    <text evidence="7">The sequence shown here is derived from an EMBL/GenBank/DDBJ whole genome shotgun (WGS) entry which is preliminary data.</text>
</comment>
<keyword evidence="4" id="KW-0547">Nucleotide-binding</keyword>
<dbReference type="GO" id="GO:0016787">
    <property type="term" value="F:hydrolase activity"/>
    <property type="evidence" value="ECO:0007669"/>
    <property type="project" value="UniProtKB-KW"/>
</dbReference>
<evidence type="ECO:0008006" key="9">
    <source>
        <dbReference type="Google" id="ProtNLM"/>
    </source>
</evidence>
<dbReference type="Pfam" id="PF01934">
    <property type="entry name" value="HepT-like"/>
    <property type="match status" value="1"/>
</dbReference>
<evidence type="ECO:0000256" key="1">
    <source>
        <dbReference type="ARBA" id="ARBA00022553"/>
    </source>
</evidence>
<dbReference type="InterPro" id="IPR037038">
    <property type="entry name" value="HepT-like_sf"/>
</dbReference>
<evidence type="ECO:0000256" key="4">
    <source>
        <dbReference type="ARBA" id="ARBA00022741"/>
    </source>
</evidence>
<keyword evidence="3" id="KW-0540">Nuclease</keyword>
<dbReference type="AlphaFoldDB" id="A0A1G2HKS2"/>
<dbReference type="GO" id="GO:0004540">
    <property type="term" value="F:RNA nuclease activity"/>
    <property type="evidence" value="ECO:0007669"/>
    <property type="project" value="InterPro"/>
</dbReference>
<keyword evidence="2" id="KW-1277">Toxin-antitoxin system</keyword>